<evidence type="ECO:0000259" key="6">
    <source>
        <dbReference type="PROSITE" id="PS51684"/>
    </source>
</evidence>
<dbReference type="PANTHER" id="PTHR23245:SF36">
    <property type="entry name" value="TRNA (GUANINE(37)-N1)-METHYLTRANSFERASE"/>
    <property type="match status" value="1"/>
</dbReference>
<dbReference type="Pfam" id="PF25133">
    <property type="entry name" value="TYW2_N_2"/>
    <property type="match status" value="1"/>
</dbReference>
<dbReference type="InterPro" id="IPR040601">
    <property type="entry name" value="Trm5a/b_N"/>
</dbReference>
<organism evidence="7 8">
    <name type="scientific">Natronorubrum bangense</name>
    <dbReference type="NCBI Taxonomy" id="61858"/>
    <lineage>
        <taxon>Archaea</taxon>
        <taxon>Methanobacteriati</taxon>
        <taxon>Methanobacteriota</taxon>
        <taxon>Stenosarchaea group</taxon>
        <taxon>Halobacteria</taxon>
        <taxon>Halobacteriales</taxon>
        <taxon>Natrialbaceae</taxon>
        <taxon>Natronorubrum</taxon>
    </lineage>
</organism>
<dbReference type="CDD" id="cd02440">
    <property type="entry name" value="AdoMet_MTases"/>
    <property type="match status" value="1"/>
</dbReference>
<keyword evidence="2 7" id="KW-0489">Methyltransferase</keyword>
<dbReference type="PROSITE" id="PS51684">
    <property type="entry name" value="SAM_MT_TRM5_TYW2"/>
    <property type="match status" value="1"/>
</dbReference>
<dbReference type="AlphaFoldDB" id="A0A4D6HLW6"/>
<dbReference type="InterPro" id="IPR030382">
    <property type="entry name" value="MeTrfase_TRM5/TYW2"/>
</dbReference>
<evidence type="ECO:0000313" key="8">
    <source>
        <dbReference type="Proteomes" id="UP000296822"/>
    </source>
</evidence>
<dbReference type="FunFam" id="3.40.50.150:FF:000131">
    <property type="entry name" value="tRNA wybutosine-synthesizing protein 2/3/4"/>
    <property type="match status" value="1"/>
</dbReference>
<name>A0A4D6HLW6_9EURY</name>
<evidence type="ECO:0000256" key="5">
    <source>
        <dbReference type="ARBA" id="ARBA00022694"/>
    </source>
</evidence>
<evidence type="ECO:0000256" key="4">
    <source>
        <dbReference type="ARBA" id="ARBA00022691"/>
    </source>
</evidence>
<dbReference type="InterPro" id="IPR029063">
    <property type="entry name" value="SAM-dependent_MTases_sf"/>
</dbReference>
<dbReference type="GO" id="GO:0002939">
    <property type="term" value="P:tRNA N1-guanine methylation"/>
    <property type="evidence" value="ECO:0007669"/>
    <property type="project" value="TreeGrafter"/>
</dbReference>
<keyword evidence="3 7" id="KW-0808">Transferase</keyword>
<dbReference type="KEGG" id="nbg:DV706_10400"/>
<dbReference type="EMBL" id="CP031305">
    <property type="protein sequence ID" value="QCC54840.1"/>
    <property type="molecule type" value="Genomic_DNA"/>
</dbReference>
<dbReference type="SUPFAM" id="SSF53335">
    <property type="entry name" value="S-adenosyl-L-methionine-dependent methyltransferases"/>
    <property type="match status" value="1"/>
</dbReference>
<dbReference type="Pfam" id="PF18093">
    <property type="entry name" value="Trm5_N"/>
    <property type="match status" value="1"/>
</dbReference>
<dbReference type="GO" id="GO:0005737">
    <property type="term" value="C:cytoplasm"/>
    <property type="evidence" value="ECO:0007669"/>
    <property type="project" value="TreeGrafter"/>
</dbReference>
<dbReference type="Gene3D" id="3.40.50.150">
    <property type="entry name" value="Vaccinia Virus protein VP39"/>
    <property type="match status" value="1"/>
</dbReference>
<dbReference type="Proteomes" id="UP000296822">
    <property type="component" value="Chromosome"/>
</dbReference>
<evidence type="ECO:0000256" key="2">
    <source>
        <dbReference type="ARBA" id="ARBA00022603"/>
    </source>
</evidence>
<accession>A0A4D6HLW6</accession>
<dbReference type="Pfam" id="PF02475">
    <property type="entry name" value="TRM5-TYW2_MTfase"/>
    <property type="match status" value="1"/>
</dbReference>
<dbReference type="InterPro" id="IPR056743">
    <property type="entry name" value="TRM5-TYW2-like_MTfase"/>
</dbReference>
<dbReference type="Gene3D" id="3.30.70.2580">
    <property type="match status" value="1"/>
</dbReference>
<sequence length="332" mass="37068">MEVPCVRVSLEEGEQTRRELADADLIDDEYELTVEDGRLYVPVTDPGAVPDTLEVVSMAVPERDTQTTPADVLGFDPSYERLGKTVLLDEDDDVRARKIADAVLESDLPVDTVLNKQSKVKGETRVRDWDLLAGEDTEVVHREYGCEFALDLADVYFSPRLATERHRVAEQVSEGERAVDMFAGVGPFVIPFAKRGAECVGVDVNADAIEYLRENARRNGVEDQVTAICADVREVTAEYEGWADRLVMNLPHSADEFLETAVALAGDDCVLHYYDIQHEDDPFGPGERAIRDAAEPEYEVSVETRHTVRSYAPHELNVCLDVRLERDDGHDS</sequence>
<dbReference type="Gene3D" id="3.30.300.110">
    <property type="entry name" value="Met-10+ protein-like domains"/>
    <property type="match status" value="1"/>
</dbReference>
<dbReference type="InterPro" id="IPR056744">
    <property type="entry name" value="TRM5/TYW2-like_N"/>
</dbReference>
<dbReference type="GO" id="GO:0008175">
    <property type="term" value="F:tRNA methyltransferase activity"/>
    <property type="evidence" value="ECO:0007669"/>
    <property type="project" value="TreeGrafter"/>
</dbReference>
<keyword evidence="1" id="KW-0963">Cytoplasm</keyword>
<keyword evidence="5" id="KW-0819">tRNA processing</keyword>
<gene>
    <name evidence="7" type="ORF">DV706_10400</name>
</gene>
<proteinExistence type="predicted"/>
<dbReference type="PANTHER" id="PTHR23245">
    <property type="entry name" value="TRNA METHYLTRANSFERASE"/>
    <property type="match status" value="1"/>
</dbReference>
<reference evidence="7 8" key="1">
    <citation type="journal article" date="2019" name="Nat. Commun.">
        <title>A new type of DNA phosphorothioation-based antiviral system in archaea.</title>
        <authorList>
            <person name="Xiong L."/>
            <person name="Liu S."/>
            <person name="Chen S."/>
            <person name="Xiao Y."/>
            <person name="Zhu B."/>
            <person name="Gao Y."/>
            <person name="Zhang Y."/>
            <person name="Chen B."/>
            <person name="Luo J."/>
            <person name="Deng Z."/>
            <person name="Chen X."/>
            <person name="Wang L."/>
            <person name="Chen S."/>
        </authorList>
    </citation>
    <scope>NUCLEOTIDE SEQUENCE [LARGE SCALE GENOMIC DNA]</scope>
    <source>
        <strain evidence="7 8">JCM 10635</strain>
    </source>
</reference>
<dbReference type="RefSeq" id="WP_006064685.1">
    <property type="nucleotide sequence ID" value="NZ_CP031305.1"/>
</dbReference>
<keyword evidence="4" id="KW-0949">S-adenosyl-L-methionine</keyword>
<evidence type="ECO:0000256" key="3">
    <source>
        <dbReference type="ARBA" id="ARBA00022679"/>
    </source>
</evidence>
<protein>
    <submittedName>
        <fullName evidence="7">Class I SAM-dependent methyltransferase family protein</fullName>
    </submittedName>
</protein>
<feature type="domain" description="SAM-dependent methyltransferase TRM5/TYW2-type" evidence="6">
    <location>
        <begin position="79"/>
        <end position="326"/>
    </location>
</feature>
<dbReference type="GeneID" id="39851666"/>
<evidence type="ECO:0000256" key="1">
    <source>
        <dbReference type="ARBA" id="ARBA00022490"/>
    </source>
</evidence>
<evidence type="ECO:0000313" key="7">
    <source>
        <dbReference type="EMBL" id="QCC54840.1"/>
    </source>
</evidence>